<accession>A0AAF0AX93</accession>
<keyword evidence="3 5" id="KW-1133">Transmembrane helix</keyword>
<gene>
    <name evidence="7" type="ORF">SOMG_02878</name>
</gene>
<dbReference type="Proteomes" id="UP001212411">
    <property type="component" value="Chromosome 2"/>
</dbReference>
<evidence type="ECO:0000313" key="8">
    <source>
        <dbReference type="Proteomes" id="UP001212411"/>
    </source>
</evidence>
<dbReference type="GO" id="GO:0006886">
    <property type="term" value="P:intracellular protein transport"/>
    <property type="evidence" value="ECO:0007669"/>
    <property type="project" value="UniProtKB-UniRule"/>
</dbReference>
<proteinExistence type="inferred from homology"/>
<comment type="similarity">
    <text evidence="5">Belongs to the BCAP29/BCAP31 family.</text>
</comment>
<evidence type="ECO:0000256" key="5">
    <source>
        <dbReference type="RuleBase" id="RU367026"/>
    </source>
</evidence>
<dbReference type="AlphaFoldDB" id="A0AAF0AX93"/>
<dbReference type="EMBL" id="CP115612">
    <property type="protein sequence ID" value="WBW73880.1"/>
    <property type="molecule type" value="Genomic_DNA"/>
</dbReference>
<dbReference type="Pfam" id="PF05529">
    <property type="entry name" value="Bap31"/>
    <property type="match status" value="1"/>
</dbReference>
<dbReference type="PANTHER" id="PTHR12701">
    <property type="entry name" value="BCR-ASSOCIATED PROTEIN, BAP"/>
    <property type="match status" value="1"/>
</dbReference>
<keyword evidence="5" id="KW-0653">Protein transport</keyword>
<comment type="function">
    <text evidence="5">May play a role in anterograde transport of membrane proteins from the endoplasmic reticulum to the Golgi.</text>
</comment>
<evidence type="ECO:0000256" key="1">
    <source>
        <dbReference type="ARBA" id="ARBA00004141"/>
    </source>
</evidence>
<feature type="transmembrane region" description="Helical" evidence="5">
    <location>
        <begin position="6"/>
        <end position="28"/>
    </location>
</feature>
<keyword evidence="5" id="KW-0813">Transport</keyword>
<dbReference type="RefSeq" id="XP_056038123.1">
    <property type="nucleotide sequence ID" value="XM_056181669.1"/>
</dbReference>
<dbReference type="GO" id="GO:0006888">
    <property type="term" value="P:endoplasmic reticulum to Golgi vesicle-mediated transport"/>
    <property type="evidence" value="ECO:0007669"/>
    <property type="project" value="UniProtKB-UniRule"/>
</dbReference>
<sequence length="188" mass="21186">MTIYYMIVFILLMIEVVSFVILSLPLPLKVRKAILNTVSHSPIAGKIEHTLKIMIICILILFSDSVRRVIRMSSEFEMSGIAGGSVENARTGFKAGQFYAQRNLYLCGSALFLSLVVNRYYLSLKSLIAIEEKFEALQTEVKSGKSDSKSLEEADTLRTKLETRDKEYATLADKYAEATKTLEKKKDI</sequence>
<dbReference type="GO" id="GO:0005789">
    <property type="term" value="C:endoplasmic reticulum membrane"/>
    <property type="evidence" value="ECO:0007669"/>
    <property type="project" value="UniProtKB-SubCell"/>
</dbReference>
<keyword evidence="8" id="KW-1185">Reference proteome</keyword>
<dbReference type="GeneID" id="80876358"/>
<comment type="subcellular location">
    <subcellularLocation>
        <location evidence="5">Endoplasmic reticulum membrane</location>
        <topology evidence="5">Multi-pass membrane protein</topology>
    </subcellularLocation>
    <subcellularLocation>
        <location evidence="1">Membrane</location>
        <topology evidence="1">Multi-pass membrane protein</topology>
    </subcellularLocation>
</comment>
<reference evidence="7 8" key="1">
    <citation type="journal article" date="2023" name="G3 (Bethesda)">
        <title>A high-quality reference genome for the fission yeast Schizosaccharomyces osmophilus.</title>
        <authorList>
            <person name="Jia G.S."/>
            <person name="Zhang W.C."/>
            <person name="Liang Y."/>
            <person name="Liu X.H."/>
            <person name="Rhind N."/>
            <person name="Pidoux A."/>
            <person name="Brysch-Herzberg M."/>
            <person name="Du L.L."/>
        </authorList>
    </citation>
    <scope>NUCLEOTIDE SEQUENCE [LARGE SCALE GENOMIC DNA]</scope>
    <source>
        <strain evidence="7 8">CBS 15793</strain>
    </source>
</reference>
<dbReference type="KEGG" id="som:SOMG_02878"/>
<dbReference type="PANTHER" id="PTHR12701:SF20">
    <property type="entry name" value="ENDOPLASMIC RETICULUM TRANSMEMBRANE PROTEIN"/>
    <property type="match status" value="1"/>
</dbReference>
<keyword evidence="4 5" id="KW-0472">Membrane</keyword>
<evidence type="ECO:0000256" key="2">
    <source>
        <dbReference type="ARBA" id="ARBA00022692"/>
    </source>
</evidence>
<keyword evidence="5" id="KW-0931">ER-Golgi transport</keyword>
<evidence type="ECO:0000259" key="6">
    <source>
        <dbReference type="Pfam" id="PF05529"/>
    </source>
</evidence>
<dbReference type="InterPro" id="IPR008417">
    <property type="entry name" value="BAP29/BAP31"/>
</dbReference>
<comment type="caution">
    <text evidence="5">Lacks conserved residue(s) required for the propagation of feature annotation.</text>
</comment>
<dbReference type="GO" id="GO:0070973">
    <property type="term" value="P:protein localization to endoplasmic reticulum exit site"/>
    <property type="evidence" value="ECO:0007669"/>
    <property type="project" value="UniProtKB-UniRule"/>
</dbReference>
<keyword evidence="5" id="KW-0256">Endoplasmic reticulum</keyword>
<dbReference type="InterPro" id="IPR040463">
    <property type="entry name" value="BAP29/BAP31_N"/>
</dbReference>
<name>A0AAF0AX93_9SCHI</name>
<evidence type="ECO:0000313" key="7">
    <source>
        <dbReference type="EMBL" id="WBW73880.1"/>
    </source>
</evidence>
<keyword evidence="2 5" id="KW-0812">Transmembrane</keyword>
<evidence type="ECO:0000256" key="3">
    <source>
        <dbReference type="ARBA" id="ARBA00022989"/>
    </source>
</evidence>
<feature type="domain" description="BAP29/BAP31 transmembrane" evidence="6">
    <location>
        <begin position="1"/>
        <end position="136"/>
    </location>
</feature>
<organism evidence="7 8">
    <name type="scientific">Schizosaccharomyces osmophilus</name>
    <dbReference type="NCBI Taxonomy" id="2545709"/>
    <lineage>
        <taxon>Eukaryota</taxon>
        <taxon>Fungi</taxon>
        <taxon>Dikarya</taxon>
        <taxon>Ascomycota</taxon>
        <taxon>Taphrinomycotina</taxon>
        <taxon>Schizosaccharomycetes</taxon>
        <taxon>Schizosaccharomycetales</taxon>
        <taxon>Schizosaccharomycetaceae</taxon>
        <taxon>Schizosaccharomyces</taxon>
    </lineage>
</organism>
<feature type="transmembrane region" description="Helical" evidence="5">
    <location>
        <begin position="49"/>
        <end position="70"/>
    </location>
</feature>
<protein>
    <recommendedName>
        <fullName evidence="5">Endoplasmic reticulum transmembrane protein</fullName>
    </recommendedName>
</protein>
<evidence type="ECO:0000256" key="4">
    <source>
        <dbReference type="ARBA" id="ARBA00023136"/>
    </source>
</evidence>